<keyword evidence="2" id="KW-0813">Transport</keyword>
<feature type="domain" description="ABC transporter" evidence="5">
    <location>
        <begin position="5"/>
        <end position="233"/>
    </location>
</feature>
<dbReference type="PANTHER" id="PTHR43335">
    <property type="entry name" value="ABC TRANSPORTER, ATP-BINDING PROTEIN"/>
    <property type="match status" value="1"/>
</dbReference>
<dbReference type="InterPro" id="IPR003439">
    <property type="entry name" value="ABC_transporter-like_ATP-bd"/>
</dbReference>
<dbReference type="PROSITE" id="PS50893">
    <property type="entry name" value="ABC_TRANSPORTER_2"/>
    <property type="match status" value="1"/>
</dbReference>
<dbReference type="Pfam" id="PF00005">
    <property type="entry name" value="ABC_tran"/>
    <property type="match status" value="1"/>
</dbReference>
<keyword evidence="4 6" id="KW-0067">ATP-binding</keyword>
<evidence type="ECO:0000256" key="2">
    <source>
        <dbReference type="ARBA" id="ARBA00022448"/>
    </source>
</evidence>
<reference evidence="6 7" key="1">
    <citation type="submission" date="2018-09" db="EMBL/GenBank/DDBJ databases">
        <title>Paenibacillus SK2017-BO5.</title>
        <authorList>
            <person name="Piskunova J.V."/>
            <person name="Dubiley S.A."/>
            <person name="Severinov K.V."/>
        </authorList>
    </citation>
    <scope>NUCLEOTIDE SEQUENCE [LARGE SCALE GENOMIC DNA]</scope>
    <source>
        <strain evidence="6 7">BO5</strain>
    </source>
</reference>
<name>A0A3A3GME7_PANTH</name>
<dbReference type="InterPro" id="IPR027417">
    <property type="entry name" value="P-loop_NTPase"/>
</dbReference>
<dbReference type="CDD" id="cd03268">
    <property type="entry name" value="ABC_BcrA_bacitracin_resist"/>
    <property type="match status" value="1"/>
</dbReference>
<dbReference type="EMBL" id="QYZD01000009">
    <property type="protein sequence ID" value="RJG23836.1"/>
    <property type="molecule type" value="Genomic_DNA"/>
</dbReference>
<dbReference type="OrthoDB" id="9804819at2"/>
<dbReference type="AlphaFoldDB" id="A0A3A3GME7"/>
<protein>
    <submittedName>
        <fullName evidence="6">ABC transporter ATP-binding protein</fullName>
    </submittedName>
</protein>
<dbReference type="InterPro" id="IPR017871">
    <property type="entry name" value="ABC_transporter-like_CS"/>
</dbReference>
<accession>A0A3A3GME7</accession>
<evidence type="ECO:0000256" key="4">
    <source>
        <dbReference type="ARBA" id="ARBA00022840"/>
    </source>
</evidence>
<dbReference type="InterPro" id="IPR003593">
    <property type="entry name" value="AAA+_ATPase"/>
</dbReference>
<evidence type="ECO:0000313" key="6">
    <source>
        <dbReference type="EMBL" id="RJG23836.1"/>
    </source>
</evidence>
<comment type="similarity">
    <text evidence="1">Belongs to the ABC transporter superfamily.</text>
</comment>
<keyword evidence="3" id="KW-0547">Nucleotide-binding</keyword>
<proteinExistence type="inferred from homology"/>
<evidence type="ECO:0000256" key="3">
    <source>
        <dbReference type="ARBA" id="ARBA00022741"/>
    </source>
</evidence>
<dbReference type="GO" id="GO:0016887">
    <property type="term" value="F:ATP hydrolysis activity"/>
    <property type="evidence" value="ECO:0007669"/>
    <property type="project" value="InterPro"/>
</dbReference>
<comment type="caution">
    <text evidence="6">The sequence shown here is derived from an EMBL/GenBank/DDBJ whole genome shotgun (WGS) entry which is preliminary data.</text>
</comment>
<evidence type="ECO:0000256" key="1">
    <source>
        <dbReference type="ARBA" id="ARBA00005417"/>
    </source>
</evidence>
<dbReference type="SMART" id="SM00382">
    <property type="entry name" value="AAA"/>
    <property type="match status" value="1"/>
</dbReference>
<dbReference type="PANTHER" id="PTHR43335:SF8">
    <property type="entry name" value="ABC TRANSPORTER, ATP-BINDING PROTEIN"/>
    <property type="match status" value="1"/>
</dbReference>
<dbReference type="PROSITE" id="PS00211">
    <property type="entry name" value="ABC_TRANSPORTER_1"/>
    <property type="match status" value="1"/>
</dbReference>
<dbReference type="Proteomes" id="UP000266177">
    <property type="component" value="Unassembled WGS sequence"/>
</dbReference>
<dbReference type="Gene3D" id="3.40.50.300">
    <property type="entry name" value="P-loop containing nucleotide triphosphate hydrolases"/>
    <property type="match status" value="1"/>
</dbReference>
<gene>
    <name evidence="6" type="ORF">DQX05_12540</name>
</gene>
<evidence type="ECO:0000259" key="5">
    <source>
        <dbReference type="PROSITE" id="PS50893"/>
    </source>
</evidence>
<dbReference type="RefSeq" id="WP_119793976.1">
    <property type="nucleotide sequence ID" value="NZ_QYZD01000009.1"/>
</dbReference>
<evidence type="ECO:0000313" key="7">
    <source>
        <dbReference type="Proteomes" id="UP000266177"/>
    </source>
</evidence>
<organism evidence="6 7">
    <name type="scientific">Paenibacillus thiaminolyticus</name>
    <name type="common">Bacillus thiaminolyticus</name>
    <dbReference type="NCBI Taxonomy" id="49283"/>
    <lineage>
        <taxon>Bacteria</taxon>
        <taxon>Bacillati</taxon>
        <taxon>Bacillota</taxon>
        <taxon>Bacilli</taxon>
        <taxon>Bacillales</taxon>
        <taxon>Paenibacillaceae</taxon>
        <taxon>Paenibacillus</taxon>
    </lineage>
</organism>
<sequence length="307" mass="34720">MTYALRTYRVTKSYQGNEVVSEVSINIRRGEIYGFLGPNGAGKTTLMKMMTNLVKPTSGEIEVLGQKLTDTSFELLGRMGSIIEYPIFYDKLTARENLDLHCEYMGYHDKKAIDEALELVNLHGIDKKMVKDFSLGMKQRLGIARAITTKPELLLLDEPINGLDPIGIKELRDLFRMLSREYGITLLISSHMLGEIEQMADTIGVINHGKLLAEVAMAEVREQNAAYIEIVTTNSQHAVFVLENRMNLTNLRLMNEQVIRIYDTDLPQNEIAKKLIMNDVIIESIHKKKQSLEDYFLTLLNGGGIHA</sequence>
<dbReference type="GO" id="GO:0005524">
    <property type="term" value="F:ATP binding"/>
    <property type="evidence" value="ECO:0007669"/>
    <property type="project" value="UniProtKB-KW"/>
</dbReference>
<dbReference type="SUPFAM" id="SSF52540">
    <property type="entry name" value="P-loop containing nucleoside triphosphate hydrolases"/>
    <property type="match status" value="1"/>
</dbReference>